<evidence type="ECO:0000313" key="2">
    <source>
        <dbReference type="Proteomes" id="UP001515641"/>
    </source>
</evidence>
<evidence type="ECO:0000313" key="1">
    <source>
        <dbReference type="EMBL" id="NHR07991.1"/>
    </source>
</evidence>
<organism evidence="1 2">
    <name type="scientific">Chromobacterium fluminis</name>
    <dbReference type="NCBI Taxonomy" id="3044269"/>
    <lineage>
        <taxon>Bacteria</taxon>
        <taxon>Pseudomonadati</taxon>
        <taxon>Pseudomonadota</taxon>
        <taxon>Betaproteobacteria</taxon>
        <taxon>Neisseriales</taxon>
        <taxon>Chromobacteriaceae</taxon>
        <taxon>Chromobacterium</taxon>
    </lineage>
</organism>
<dbReference type="Proteomes" id="UP001515641">
    <property type="component" value="Unassembled WGS sequence"/>
</dbReference>
<accession>A0ABX0LEY7</accession>
<name>A0ABX0LEY7_9NEIS</name>
<keyword evidence="2" id="KW-1185">Reference proteome</keyword>
<sequence length="110" mass="12532">MDDLGLLLDAARLALDHIENSKKMTIAQALRLTAHFRHTQIPVTDLFPFDPDQLEMAEKLIVFMGEVNKLLLRFRSVVDGGVRLSEVPLLQAAISEAWREARDGKIYIFR</sequence>
<dbReference type="RefSeq" id="WP_166453697.1">
    <property type="nucleotide sequence ID" value="NZ_JAAOMA010000047.1"/>
</dbReference>
<dbReference type="EMBL" id="JAAOMA010000047">
    <property type="protein sequence ID" value="NHR07991.1"/>
    <property type="molecule type" value="Genomic_DNA"/>
</dbReference>
<comment type="caution">
    <text evidence="1">The sequence shown here is derived from an EMBL/GenBank/DDBJ whole genome shotgun (WGS) entry which is preliminary data.</text>
</comment>
<reference evidence="1 2" key="1">
    <citation type="submission" date="2020-03" db="EMBL/GenBank/DDBJ databases">
        <title>Draft genome sequence of environmentally isolated cultures.</title>
        <authorList>
            <person name="Wilson H.S."/>
            <person name="De Leon M.E."/>
        </authorList>
    </citation>
    <scope>NUCLEOTIDE SEQUENCE [LARGE SCALE GENOMIC DNA]</scope>
    <source>
        <strain evidence="1 2">HSC-31F16</strain>
    </source>
</reference>
<gene>
    <name evidence="1" type="ORF">HA052_22640</name>
</gene>
<protein>
    <submittedName>
        <fullName evidence="1">Uncharacterized protein</fullName>
    </submittedName>
</protein>
<proteinExistence type="predicted"/>